<name>A0ABW7D0V1_9GAMM</name>
<gene>
    <name evidence="1" type="ORF">ACEU0G_000705</name>
</gene>
<accession>A0ABW7D0V1</accession>
<dbReference type="EMBL" id="JBHGCJ010000014">
    <property type="protein sequence ID" value="MFG6110825.1"/>
    <property type="molecule type" value="Genomic_DNA"/>
</dbReference>
<reference evidence="1 2" key="1">
    <citation type="submission" date="2024-09" db="EMBL/GenBank/DDBJ databases">
        <authorList>
            <consortium name="All-Russian atlas of soil microorganisms"/>
            <consortium name="as a basis for the search for new antimicrobial producers and enzymes with unique properties"/>
            <person name="Sokolova E.A."/>
            <person name="Voronina E.N."/>
        </authorList>
    </citation>
    <scope>NUCLEOTIDE SEQUENCE [LARGE SCALE GENOMIC DNA]</scope>
    <source>
        <strain evidence="1 2">AF-22b-331.1</strain>
    </source>
</reference>
<comment type="caution">
    <text evidence="1">The sequence shown here is derived from an EMBL/GenBank/DDBJ whole genome shotgun (WGS) entry which is preliminary data.</text>
</comment>
<dbReference type="RefSeq" id="WP_394164310.1">
    <property type="nucleotide sequence ID" value="NZ_JBHGCJ010000014.1"/>
</dbReference>
<protein>
    <submittedName>
        <fullName evidence="1">Uncharacterized protein</fullName>
    </submittedName>
</protein>
<evidence type="ECO:0000313" key="2">
    <source>
        <dbReference type="Proteomes" id="UP001605261"/>
    </source>
</evidence>
<organism evidence="1 2">
    <name type="scientific">Stenotrophomonas nematodicola</name>
    <dbReference type="NCBI Taxonomy" id="2656746"/>
    <lineage>
        <taxon>Bacteria</taxon>
        <taxon>Pseudomonadati</taxon>
        <taxon>Pseudomonadota</taxon>
        <taxon>Gammaproteobacteria</taxon>
        <taxon>Lysobacterales</taxon>
        <taxon>Lysobacteraceae</taxon>
        <taxon>Stenotrophomonas</taxon>
    </lineage>
</organism>
<sequence length="110" mass="11847">MSKSVFMQLQMEAGLRASFQEAVERQQRPAAQVLRQLMREYVATQSDAEAVAAGRRLEAVRRAAASVALDAPAVGEAPLKEAPGVSSGDRDLEEMARRQLGWGCCPFGVG</sequence>
<keyword evidence="2" id="KW-1185">Reference proteome</keyword>
<dbReference type="Proteomes" id="UP001605261">
    <property type="component" value="Unassembled WGS sequence"/>
</dbReference>
<evidence type="ECO:0000313" key="1">
    <source>
        <dbReference type="EMBL" id="MFG6110825.1"/>
    </source>
</evidence>
<proteinExistence type="predicted"/>